<dbReference type="Pfam" id="PF13377">
    <property type="entry name" value="Peripla_BP_3"/>
    <property type="match status" value="1"/>
</dbReference>
<evidence type="ECO:0000256" key="1">
    <source>
        <dbReference type="ARBA" id="ARBA00022491"/>
    </source>
</evidence>
<dbReference type="InterPro" id="IPR046335">
    <property type="entry name" value="LacI/GalR-like_sensor"/>
</dbReference>
<keyword evidence="4" id="KW-0804">Transcription</keyword>
<keyword evidence="2" id="KW-0805">Transcription regulation</keyword>
<dbReference type="PANTHER" id="PTHR30146:SF148">
    <property type="entry name" value="HTH-TYPE TRANSCRIPTIONAL REPRESSOR PURR-RELATED"/>
    <property type="match status" value="1"/>
</dbReference>
<dbReference type="AlphaFoldDB" id="A0A0K9GPJ5"/>
<dbReference type="SUPFAM" id="SSF47413">
    <property type="entry name" value="lambda repressor-like DNA-binding domains"/>
    <property type="match status" value="1"/>
</dbReference>
<dbReference type="PRINTS" id="PR00036">
    <property type="entry name" value="HTHLACI"/>
</dbReference>
<evidence type="ECO:0000259" key="5">
    <source>
        <dbReference type="PROSITE" id="PS50932"/>
    </source>
</evidence>
<proteinExistence type="predicted"/>
<dbReference type="PROSITE" id="PS50932">
    <property type="entry name" value="HTH_LACI_2"/>
    <property type="match status" value="1"/>
</dbReference>
<dbReference type="CDD" id="cd01392">
    <property type="entry name" value="HTH_LacI"/>
    <property type="match status" value="1"/>
</dbReference>
<dbReference type="InterPro" id="IPR010982">
    <property type="entry name" value="Lambda_DNA-bd_dom_sf"/>
</dbReference>
<dbReference type="GO" id="GO:0000976">
    <property type="term" value="F:transcription cis-regulatory region binding"/>
    <property type="evidence" value="ECO:0007669"/>
    <property type="project" value="TreeGrafter"/>
</dbReference>
<evidence type="ECO:0000313" key="6">
    <source>
        <dbReference type="EMBL" id="KMY48580.1"/>
    </source>
</evidence>
<dbReference type="OrthoDB" id="9775106at2"/>
<keyword evidence="7" id="KW-1185">Reference proteome</keyword>
<dbReference type="EMBL" id="LFZW01000001">
    <property type="protein sequence ID" value="KMY48580.1"/>
    <property type="molecule type" value="Genomic_DNA"/>
</dbReference>
<feature type="domain" description="HTH lacI-type" evidence="5">
    <location>
        <begin position="2"/>
        <end position="56"/>
    </location>
</feature>
<sequence length="333" mass="37444">MVTIKDIAKLANVSHTTVSRALNNSPLIKEKTKKKIIDLANQLNYTPNYNAKSLVLQKSYTIGLFFTSIEKGTSPSFFSDTVRGVNRVISGEYNLFVRGIDDYEDFSSITNHRFDGIIIMSQSDVDHVFMYHVLNQKIPLVVLNREINEKLIYNILSDDRIGAYEAVCYLINEGHRDIAIIEGIEGFKSTKERKEGYVQAMIDSRVPIRNEYILKGKYDMASGYEAMGTLLSLEKPPSAVFCSNDDMAIGAMNAAFAHGLSIPKDVSVVGFDDIGFSQYTNPRLTTVKRPIEKISMQGAEKLLMLMENPEQPVECVLVKTELKIRDSTQKLVF</sequence>
<evidence type="ECO:0000256" key="3">
    <source>
        <dbReference type="ARBA" id="ARBA00023125"/>
    </source>
</evidence>
<dbReference type="Pfam" id="PF00356">
    <property type="entry name" value="LacI"/>
    <property type="match status" value="1"/>
</dbReference>
<dbReference type="STRING" id="1679170.AC625_02835"/>
<keyword evidence="3" id="KW-0238">DNA-binding</keyword>
<dbReference type="SMART" id="SM00354">
    <property type="entry name" value="HTH_LACI"/>
    <property type="match status" value="1"/>
</dbReference>
<dbReference type="InterPro" id="IPR028082">
    <property type="entry name" value="Peripla_BP_I"/>
</dbReference>
<dbReference type="CDD" id="cd06267">
    <property type="entry name" value="PBP1_LacI_sugar_binding-like"/>
    <property type="match status" value="1"/>
</dbReference>
<dbReference type="PATRIC" id="fig|1679170.3.peg.577"/>
<dbReference type="PANTHER" id="PTHR30146">
    <property type="entry name" value="LACI-RELATED TRANSCRIPTIONAL REPRESSOR"/>
    <property type="match status" value="1"/>
</dbReference>
<dbReference type="PROSITE" id="PS00356">
    <property type="entry name" value="HTH_LACI_1"/>
    <property type="match status" value="1"/>
</dbReference>
<organism evidence="6 7">
    <name type="scientific">Peribacillus loiseleuriae</name>
    <dbReference type="NCBI Taxonomy" id="1679170"/>
    <lineage>
        <taxon>Bacteria</taxon>
        <taxon>Bacillati</taxon>
        <taxon>Bacillota</taxon>
        <taxon>Bacilli</taxon>
        <taxon>Bacillales</taxon>
        <taxon>Bacillaceae</taxon>
        <taxon>Peribacillus</taxon>
    </lineage>
</organism>
<protein>
    <submittedName>
        <fullName evidence="6">LacI family transcriptional regulator</fullName>
    </submittedName>
</protein>
<evidence type="ECO:0000313" key="7">
    <source>
        <dbReference type="Proteomes" id="UP000037146"/>
    </source>
</evidence>
<dbReference type="Proteomes" id="UP000037146">
    <property type="component" value="Unassembled WGS sequence"/>
</dbReference>
<reference evidence="7" key="1">
    <citation type="submission" date="2015-07" db="EMBL/GenBank/DDBJ databases">
        <title>Genome sequencing project for genomic taxonomy and phylogenomics of Bacillus-like bacteria.</title>
        <authorList>
            <person name="Liu B."/>
            <person name="Wang J."/>
            <person name="Zhu Y."/>
            <person name="Liu G."/>
            <person name="Chen Q."/>
            <person name="Chen Z."/>
            <person name="Lan J."/>
            <person name="Che J."/>
            <person name="Ge C."/>
            <person name="Shi H."/>
            <person name="Pan Z."/>
            <person name="Liu X."/>
        </authorList>
    </citation>
    <scope>NUCLEOTIDE SEQUENCE [LARGE SCALE GENOMIC DNA]</scope>
    <source>
        <strain evidence="7">FJAT-27997</strain>
    </source>
</reference>
<gene>
    <name evidence="6" type="ORF">AC625_02835</name>
</gene>
<name>A0A0K9GPJ5_9BACI</name>
<dbReference type="RefSeq" id="WP_049679905.1">
    <property type="nucleotide sequence ID" value="NZ_LFZW01000001.1"/>
</dbReference>
<dbReference type="GO" id="GO:0003700">
    <property type="term" value="F:DNA-binding transcription factor activity"/>
    <property type="evidence" value="ECO:0007669"/>
    <property type="project" value="TreeGrafter"/>
</dbReference>
<keyword evidence="1" id="KW-0678">Repressor</keyword>
<evidence type="ECO:0000256" key="4">
    <source>
        <dbReference type="ARBA" id="ARBA00023163"/>
    </source>
</evidence>
<dbReference type="InterPro" id="IPR000843">
    <property type="entry name" value="HTH_LacI"/>
</dbReference>
<evidence type="ECO:0000256" key="2">
    <source>
        <dbReference type="ARBA" id="ARBA00023015"/>
    </source>
</evidence>
<comment type="caution">
    <text evidence="6">The sequence shown here is derived from an EMBL/GenBank/DDBJ whole genome shotgun (WGS) entry which is preliminary data.</text>
</comment>
<dbReference type="Gene3D" id="1.10.260.40">
    <property type="entry name" value="lambda repressor-like DNA-binding domains"/>
    <property type="match status" value="1"/>
</dbReference>
<accession>A0A0K9GPJ5</accession>
<dbReference type="SUPFAM" id="SSF53822">
    <property type="entry name" value="Periplasmic binding protein-like I"/>
    <property type="match status" value="1"/>
</dbReference>
<dbReference type="Gene3D" id="3.40.50.2300">
    <property type="match status" value="2"/>
</dbReference>